<keyword evidence="2" id="KW-1185">Reference proteome</keyword>
<evidence type="ECO:0000313" key="1">
    <source>
        <dbReference type="EMBL" id="NHZ81832.1"/>
    </source>
</evidence>
<evidence type="ECO:0000313" key="2">
    <source>
        <dbReference type="Proteomes" id="UP000621455"/>
    </source>
</evidence>
<organism evidence="1 2">
    <name type="scientific">Massilia frigida</name>
    <dbReference type="NCBI Taxonomy" id="2609281"/>
    <lineage>
        <taxon>Bacteria</taxon>
        <taxon>Pseudomonadati</taxon>
        <taxon>Pseudomonadota</taxon>
        <taxon>Betaproteobacteria</taxon>
        <taxon>Burkholderiales</taxon>
        <taxon>Oxalobacteraceae</taxon>
        <taxon>Telluria group</taxon>
        <taxon>Massilia</taxon>
    </lineage>
</organism>
<dbReference type="InterPro" id="IPR008767">
    <property type="entry name" value="Phage_SPP1_head-tail_adaptor"/>
</dbReference>
<protein>
    <submittedName>
        <fullName evidence="1">Phage head closure protein</fullName>
    </submittedName>
</protein>
<dbReference type="Gene3D" id="2.40.10.270">
    <property type="entry name" value="Bacteriophage SPP1 head-tail adaptor protein"/>
    <property type="match status" value="1"/>
</dbReference>
<dbReference type="Pfam" id="PF05521">
    <property type="entry name" value="Phage_HCP"/>
    <property type="match status" value="1"/>
</dbReference>
<dbReference type="NCBIfam" id="TIGR01563">
    <property type="entry name" value="gp16_SPP1"/>
    <property type="match status" value="1"/>
</dbReference>
<dbReference type="EMBL" id="WHJG01000025">
    <property type="protein sequence ID" value="NHZ81832.1"/>
    <property type="molecule type" value="Genomic_DNA"/>
</dbReference>
<proteinExistence type="predicted"/>
<sequence>MRHLVTIQAPVGRDPIGQPIPGGWVTHATAWADVRMVGGLEAIKAGAVVSQVKASIRMRYRTDLTAAMRVVHGATIYKVLAVLLDEERHQHVDLVCEAIK</sequence>
<dbReference type="Proteomes" id="UP000621455">
    <property type="component" value="Unassembled WGS sequence"/>
</dbReference>
<gene>
    <name evidence="1" type="ORF">F2P44_21500</name>
</gene>
<accession>A0ABX0NGF0</accession>
<name>A0ABX0NGF0_9BURK</name>
<reference evidence="1 2" key="1">
    <citation type="submission" date="2019-10" db="EMBL/GenBank/DDBJ databases">
        <title>Taxonomy of Antarctic Massilia spp.: description of Massilia rubra sp. nov., Massilia aquatica sp. nov., Massilia mucilaginosa sp. nov., Massilia frigida sp. nov. isolated from streams, lakes and regoliths.</title>
        <authorList>
            <person name="Holochova P."/>
            <person name="Sedlacek I."/>
            <person name="Kralova S."/>
            <person name="Maslanova I."/>
            <person name="Busse H.-J."/>
            <person name="Stankova E."/>
            <person name="Vrbovska V."/>
            <person name="Kovarovic V."/>
            <person name="Bartak M."/>
            <person name="Svec P."/>
            <person name="Pantucek R."/>
        </authorList>
    </citation>
    <scope>NUCLEOTIDE SEQUENCE [LARGE SCALE GENOMIC DNA]</scope>
    <source>
        <strain evidence="1 2">CCM 8695</strain>
    </source>
</reference>
<comment type="caution">
    <text evidence="1">The sequence shown here is derived from an EMBL/GenBank/DDBJ whole genome shotgun (WGS) entry which is preliminary data.</text>
</comment>
<dbReference type="InterPro" id="IPR038666">
    <property type="entry name" value="SSP1_head-tail_sf"/>
</dbReference>